<dbReference type="KEGG" id="ptan:CRYO30217_01732"/>
<dbReference type="RefSeq" id="WP_258541920.1">
    <property type="nucleotide sequence ID" value="NZ_OU015584.1"/>
</dbReference>
<evidence type="ECO:0000313" key="1">
    <source>
        <dbReference type="EMBL" id="CAG5081802.1"/>
    </source>
</evidence>
<accession>A0A916NHM3</accession>
<gene>
    <name evidence="1" type="ORF">CRYO30217_01732</name>
</gene>
<dbReference type="AlphaFoldDB" id="A0A916NHM3"/>
<evidence type="ECO:0008006" key="3">
    <source>
        <dbReference type="Google" id="ProtNLM"/>
    </source>
</evidence>
<dbReference type="EMBL" id="OU015584">
    <property type="protein sequence ID" value="CAG5081802.1"/>
    <property type="molecule type" value="Genomic_DNA"/>
</dbReference>
<dbReference type="Proteomes" id="UP000683507">
    <property type="component" value="Chromosome"/>
</dbReference>
<name>A0A916NHM3_9FLAO</name>
<proteinExistence type="predicted"/>
<keyword evidence="2" id="KW-1185">Reference proteome</keyword>
<dbReference type="PROSITE" id="PS51257">
    <property type="entry name" value="PROKAR_LIPOPROTEIN"/>
    <property type="match status" value="1"/>
</dbReference>
<organism evidence="1 2">
    <name type="scientific">Parvicella tangerina</name>
    <dbReference type="NCBI Taxonomy" id="2829795"/>
    <lineage>
        <taxon>Bacteria</taxon>
        <taxon>Pseudomonadati</taxon>
        <taxon>Bacteroidota</taxon>
        <taxon>Flavobacteriia</taxon>
        <taxon>Flavobacteriales</taxon>
        <taxon>Parvicellaceae</taxon>
        <taxon>Parvicella</taxon>
    </lineage>
</organism>
<reference evidence="1" key="1">
    <citation type="submission" date="2021-04" db="EMBL/GenBank/DDBJ databases">
        <authorList>
            <person name="Rodrigo-Torres L."/>
            <person name="Arahal R. D."/>
            <person name="Lucena T."/>
        </authorList>
    </citation>
    <scope>NUCLEOTIDE SEQUENCE</scope>
    <source>
        <strain evidence="1">AS29M-1</strain>
    </source>
</reference>
<evidence type="ECO:0000313" key="2">
    <source>
        <dbReference type="Proteomes" id="UP000683507"/>
    </source>
</evidence>
<sequence length="108" mass="12017">MKRKVVCYSLGVFGSLVLMSGSCDKKEVVCDGNHAELTYEKDIKPIIDDNCIHCHEGYSSFTGLKVSINNGAFEREVIVRQTMPQGGKLKMEELVMIKCWLDGGADEK</sequence>
<protein>
    <recommendedName>
        <fullName evidence="3">Cytochrome C Planctomycete-type domain-containing protein</fullName>
    </recommendedName>
</protein>